<dbReference type="STRING" id="319236.BST91_07900"/>
<accession>A0A090Q448</accession>
<dbReference type="Gene3D" id="3.40.50.2000">
    <property type="entry name" value="Glycogen Phosphorylase B"/>
    <property type="match status" value="1"/>
</dbReference>
<dbReference type="InterPro" id="IPR001296">
    <property type="entry name" value="Glyco_trans_1"/>
</dbReference>
<dbReference type="PANTHER" id="PTHR12526">
    <property type="entry name" value="GLYCOSYLTRANSFERASE"/>
    <property type="match status" value="1"/>
</dbReference>
<dbReference type="eggNOG" id="COG0438">
    <property type="taxonomic scope" value="Bacteria"/>
</dbReference>
<protein>
    <submittedName>
        <fullName evidence="2">Glycosyl transferase</fullName>
    </submittedName>
</protein>
<sequence>MTVLAYGNYVNQTKNIKPFFTASYYEKDKEPIVKRDYTGELNALFVGTLSENKRPLKVVQIVEDLRNEGVPVTLDIYGNGPLFESLNDYIKKNKLNPFIHLHGNQPLSSVTQAYKKAHFAFLLSRSEGWPKAVAEPMFWGCIPIATAVSCVPWMLTDDDNQTRGILIKELSNASEIIKEYLNRTNKLDEMSNNAANWSRQYTLDKFDYEIEKLL</sequence>
<evidence type="ECO:0000313" key="3">
    <source>
        <dbReference type="Proteomes" id="UP000029221"/>
    </source>
</evidence>
<dbReference type="AlphaFoldDB" id="A0A090Q448"/>
<dbReference type="GO" id="GO:0016757">
    <property type="term" value="F:glycosyltransferase activity"/>
    <property type="evidence" value="ECO:0007669"/>
    <property type="project" value="InterPro"/>
</dbReference>
<proteinExistence type="predicted"/>
<dbReference type="SUPFAM" id="SSF53756">
    <property type="entry name" value="UDP-Glycosyltransferase/glycogen phosphorylase"/>
    <property type="match status" value="1"/>
</dbReference>
<keyword evidence="2" id="KW-0808">Transferase</keyword>
<comment type="caution">
    <text evidence="2">The sequence shown here is derived from an EMBL/GenBank/DDBJ whole genome shotgun (WGS) entry which is preliminary data.</text>
</comment>
<dbReference type="EMBL" id="BBML01000002">
    <property type="protein sequence ID" value="GAK96483.1"/>
    <property type="molecule type" value="Genomic_DNA"/>
</dbReference>
<evidence type="ECO:0000259" key="1">
    <source>
        <dbReference type="Pfam" id="PF00534"/>
    </source>
</evidence>
<dbReference type="Proteomes" id="UP000029221">
    <property type="component" value="Unassembled WGS sequence"/>
</dbReference>
<organism evidence="2 3">
    <name type="scientific">Nonlabens tegetincola</name>
    <dbReference type="NCBI Taxonomy" id="323273"/>
    <lineage>
        <taxon>Bacteria</taxon>
        <taxon>Pseudomonadati</taxon>
        <taxon>Bacteroidota</taxon>
        <taxon>Flavobacteriia</taxon>
        <taxon>Flavobacteriales</taxon>
        <taxon>Flavobacteriaceae</taxon>
        <taxon>Nonlabens</taxon>
    </lineage>
</organism>
<feature type="domain" description="Glycosyl transferase family 1" evidence="1">
    <location>
        <begin position="33"/>
        <end position="197"/>
    </location>
</feature>
<dbReference type="PANTHER" id="PTHR12526:SF630">
    <property type="entry name" value="GLYCOSYLTRANSFERASE"/>
    <property type="match status" value="1"/>
</dbReference>
<name>A0A090Q448_9FLAO</name>
<reference evidence="2" key="1">
    <citation type="journal article" date="2014" name="Genome Announc.">
        <title>Draft Genome Sequences of Marine Flavobacterium Nonlabens Strains NR17, NR24, NR27, NR32, NR33, and Ara13.</title>
        <authorList>
            <person name="Nakanishi M."/>
            <person name="Meirelles P."/>
            <person name="Suzuki R."/>
            <person name="Takatani N."/>
            <person name="Mino S."/>
            <person name="Suda W."/>
            <person name="Oshima K."/>
            <person name="Hattori M."/>
            <person name="Ohkuma M."/>
            <person name="Hosokawa M."/>
            <person name="Miyashita K."/>
            <person name="Thompson F.L."/>
            <person name="Niwa A."/>
            <person name="Sawabe T."/>
            <person name="Sawabe T."/>
        </authorList>
    </citation>
    <scope>NUCLEOTIDE SEQUENCE [LARGE SCALE GENOMIC DNA]</scope>
    <source>
        <strain evidence="2">JCM 19294</strain>
    </source>
</reference>
<dbReference type="Pfam" id="PF00534">
    <property type="entry name" value="Glycos_transf_1"/>
    <property type="match status" value="1"/>
</dbReference>
<gene>
    <name evidence="2" type="ORF">JCM19294_1996</name>
</gene>
<keyword evidence="3" id="KW-1185">Reference proteome</keyword>
<evidence type="ECO:0000313" key="2">
    <source>
        <dbReference type="EMBL" id="GAK96483.1"/>
    </source>
</evidence>